<sequence length="204" mass="23260">MASLVLVRHGQSLWNEKNLFTGWKDPNLTEKGEKEALQAGLVLKESGHKFHIMFTSVLLRAKRTGNIILQEMAQENLKIVENEALNERNYGDLSGLNKDEARKKWGKDQVHQWRRSFDIAPPGGESLKMTAERVIPYYKENILPLLKENQEIIVVAHGNSLRALIMKLDELSPEEIVGLEIPTGMPICYKINIEGKVENKDFLE</sequence>
<dbReference type="Pfam" id="PF00300">
    <property type="entry name" value="His_Phos_1"/>
    <property type="match status" value="1"/>
</dbReference>
<name>A0A382L6X5_9ZZZZ</name>
<gene>
    <name evidence="5" type="ORF">METZ01_LOCUS283515</name>
</gene>
<dbReference type="NCBIfam" id="TIGR01258">
    <property type="entry name" value="pgm_1"/>
    <property type="match status" value="2"/>
</dbReference>
<evidence type="ECO:0000313" key="5">
    <source>
        <dbReference type="EMBL" id="SVC30661.1"/>
    </source>
</evidence>
<dbReference type="Gene3D" id="3.40.50.1240">
    <property type="entry name" value="Phosphoglycerate mutase-like"/>
    <property type="match status" value="1"/>
</dbReference>
<dbReference type="AlphaFoldDB" id="A0A382L6X5"/>
<dbReference type="HAMAP" id="MF_01039">
    <property type="entry name" value="PGAM_GpmA"/>
    <property type="match status" value="1"/>
</dbReference>
<evidence type="ECO:0000256" key="4">
    <source>
        <dbReference type="ARBA" id="ARBA00023235"/>
    </source>
</evidence>
<dbReference type="GO" id="GO:0004619">
    <property type="term" value="F:phosphoglycerate mutase activity"/>
    <property type="evidence" value="ECO:0007669"/>
    <property type="project" value="UniProtKB-EC"/>
</dbReference>
<dbReference type="GO" id="GO:0006096">
    <property type="term" value="P:glycolytic process"/>
    <property type="evidence" value="ECO:0007669"/>
    <property type="project" value="UniProtKB-KW"/>
</dbReference>
<dbReference type="InterPro" id="IPR029033">
    <property type="entry name" value="His_PPase_superfam"/>
</dbReference>
<reference evidence="5" key="1">
    <citation type="submission" date="2018-05" db="EMBL/GenBank/DDBJ databases">
        <authorList>
            <person name="Lanie J.A."/>
            <person name="Ng W.-L."/>
            <person name="Kazmierczak K.M."/>
            <person name="Andrzejewski T.M."/>
            <person name="Davidsen T.M."/>
            <person name="Wayne K.J."/>
            <person name="Tettelin H."/>
            <person name="Glass J.I."/>
            <person name="Rusch D."/>
            <person name="Podicherti R."/>
            <person name="Tsui H.-C.T."/>
            <person name="Winkler M.E."/>
        </authorList>
    </citation>
    <scope>NUCLEOTIDE SEQUENCE</scope>
</reference>
<dbReference type="PROSITE" id="PS00175">
    <property type="entry name" value="PG_MUTASE"/>
    <property type="match status" value="1"/>
</dbReference>
<dbReference type="EC" id="5.4.2.11" evidence="2"/>
<dbReference type="EMBL" id="UINC01084219">
    <property type="protein sequence ID" value="SVC30661.1"/>
    <property type="molecule type" value="Genomic_DNA"/>
</dbReference>
<dbReference type="SUPFAM" id="SSF53254">
    <property type="entry name" value="Phosphoglycerate mutase-like"/>
    <property type="match status" value="1"/>
</dbReference>
<dbReference type="SMART" id="SM00855">
    <property type="entry name" value="PGAM"/>
    <property type="match status" value="1"/>
</dbReference>
<evidence type="ECO:0000256" key="2">
    <source>
        <dbReference type="ARBA" id="ARBA00012028"/>
    </source>
</evidence>
<dbReference type="InterPro" id="IPR005952">
    <property type="entry name" value="Phosphogly_mut1"/>
</dbReference>
<proteinExistence type="inferred from homology"/>
<accession>A0A382L6X5</accession>
<dbReference type="InterPro" id="IPR001345">
    <property type="entry name" value="PG/BPGM_mutase_AS"/>
</dbReference>
<keyword evidence="3" id="KW-0324">Glycolysis</keyword>
<keyword evidence="4" id="KW-0413">Isomerase</keyword>
<comment type="similarity">
    <text evidence="1">Belongs to the phosphoglycerate mutase family. BPG-dependent PGAM subfamily.</text>
</comment>
<evidence type="ECO:0000256" key="3">
    <source>
        <dbReference type="ARBA" id="ARBA00023152"/>
    </source>
</evidence>
<dbReference type="CDD" id="cd07067">
    <property type="entry name" value="HP_PGM_like"/>
    <property type="match status" value="1"/>
</dbReference>
<protein>
    <recommendedName>
        <fullName evidence="2">phosphoglycerate mutase (2,3-diphosphoglycerate-dependent)</fullName>
        <ecNumber evidence="2">5.4.2.11</ecNumber>
    </recommendedName>
</protein>
<dbReference type="PIRSF" id="PIRSF000709">
    <property type="entry name" value="6PFK_2-Ptase"/>
    <property type="match status" value="1"/>
</dbReference>
<dbReference type="PANTHER" id="PTHR11931">
    <property type="entry name" value="PHOSPHOGLYCERATE MUTASE"/>
    <property type="match status" value="1"/>
</dbReference>
<organism evidence="5">
    <name type="scientific">marine metagenome</name>
    <dbReference type="NCBI Taxonomy" id="408172"/>
    <lineage>
        <taxon>unclassified sequences</taxon>
        <taxon>metagenomes</taxon>
        <taxon>ecological metagenomes</taxon>
    </lineage>
</organism>
<evidence type="ECO:0000256" key="1">
    <source>
        <dbReference type="ARBA" id="ARBA00006717"/>
    </source>
</evidence>
<dbReference type="InterPro" id="IPR013078">
    <property type="entry name" value="His_Pase_superF_clade-1"/>
</dbReference>